<keyword evidence="3" id="KW-1185">Reference proteome</keyword>
<name>A0ABW1IWY1_9PSEU</name>
<dbReference type="InterPro" id="IPR011604">
    <property type="entry name" value="PDDEXK-like_dom_sf"/>
</dbReference>
<organism evidence="2 3">
    <name type="scientific">Pseudonocardia hispaniensis</name>
    <dbReference type="NCBI Taxonomy" id="904933"/>
    <lineage>
        <taxon>Bacteria</taxon>
        <taxon>Bacillati</taxon>
        <taxon>Actinomycetota</taxon>
        <taxon>Actinomycetes</taxon>
        <taxon>Pseudonocardiales</taxon>
        <taxon>Pseudonocardiaceae</taxon>
        <taxon>Pseudonocardia</taxon>
    </lineage>
</organism>
<feature type="domain" description="Putative exodeoxyribonuclease 8 PDDEXK-like" evidence="1">
    <location>
        <begin position="48"/>
        <end position="271"/>
    </location>
</feature>
<proteinExistence type="predicted"/>
<dbReference type="InterPro" id="IPR024432">
    <property type="entry name" value="Put_RecE_PDDEXK-like_dom"/>
</dbReference>
<dbReference type="EMBL" id="JBHSQW010000002">
    <property type="protein sequence ID" value="MFC5992892.1"/>
    <property type="molecule type" value="Genomic_DNA"/>
</dbReference>
<comment type="caution">
    <text evidence="2">The sequence shown here is derived from an EMBL/GenBank/DDBJ whole genome shotgun (WGS) entry which is preliminary data.</text>
</comment>
<accession>A0ABW1IWY1</accession>
<evidence type="ECO:0000259" key="1">
    <source>
        <dbReference type="Pfam" id="PF12684"/>
    </source>
</evidence>
<dbReference type="Pfam" id="PF12684">
    <property type="entry name" value="DUF3799"/>
    <property type="match status" value="1"/>
</dbReference>
<evidence type="ECO:0000313" key="3">
    <source>
        <dbReference type="Proteomes" id="UP001596302"/>
    </source>
</evidence>
<protein>
    <submittedName>
        <fullName evidence="2">PD-(D/E)XK nuclease-like domain-containing protein</fullName>
    </submittedName>
</protein>
<evidence type="ECO:0000313" key="2">
    <source>
        <dbReference type="EMBL" id="MFC5992892.1"/>
    </source>
</evidence>
<dbReference type="Proteomes" id="UP001596302">
    <property type="component" value="Unassembled WGS sequence"/>
</dbReference>
<reference evidence="3" key="1">
    <citation type="journal article" date="2019" name="Int. J. Syst. Evol. Microbiol.">
        <title>The Global Catalogue of Microorganisms (GCM) 10K type strain sequencing project: providing services to taxonomists for standard genome sequencing and annotation.</title>
        <authorList>
            <consortium name="The Broad Institute Genomics Platform"/>
            <consortium name="The Broad Institute Genome Sequencing Center for Infectious Disease"/>
            <person name="Wu L."/>
            <person name="Ma J."/>
        </authorList>
    </citation>
    <scope>NUCLEOTIDE SEQUENCE [LARGE SCALE GENOMIC DNA]</scope>
    <source>
        <strain evidence="3">CCM 8391</strain>
    </source>
</reference>
<dbReference type="RefSeq" id="WP_379581913.1">
    <property type="nucleotide sequence ID" value="NZ_JBHSQW010000002.1"/>
</dbReference>
<gene>
    <name evidence="2" type="ORF">ACFQE5_01555</name>
</gene>
<sequence length="303" mass="33851">MTEPVVPYITEPGVYDLPAHVYHADPVVGGSLSSSGAQRLLPPSCPVKFKAWRDAGGEHRSVFDVGRAAHALVLGIGEPFEVIDADSYTTKAARAQRDEAYAEGRTPLLSHEHEQVQAMAAALRQTPLARALFRPGTGRPERTLVWRDPETGVWRRAMLDWLPHPHPDKRLLITDYKTTASAEPTAISKALARYGYYQQAPWYIDGATALDLHGGPEPAFIFVFQEKEPPYLVTVAQIDPESIEWGRRRNRKALHIYRRCIETGVWPGYADDEVISVGLPRWSVYEHEAAWAAGDYDTEQDIA</sequence>
<dbReference type="Gene3D" id="3.90.320.10">
    <property type="match status" value="1"/>
</dbReference>